<evidence type="ECO:0000313" key="3">
    <source>
        <dbReference type="EnsemblMetazoa" id="AFUN006841-PA"/>
    </source>
</evidence>
<dbReference type="EnsemblMetazoa" id="AFUN006841-RA">
    <property type="protein sequence ID" value="AFUN006841-PA"/>
    <property type="gene ID" value="AFUN006841"/>
</dbReference>
<feature type="transmembrane region" description="Helical" evidence="2">
    <location>
        <begin position="361"/>
        <end position="382"/>
    </location>
</feature>
<dbReference type="AlphaFoldDB" id="A0A182RKS3"/>
<dbReference type="VEuPathDB" id="VectorBase:AFUN2_002768"/>
<feature type="transmembrane region" description="Helical" evidence="2">
    <location>
        <begin position="75"/>
        <end position="95"/>
    </location>
</feature>
<feature type="transmembrane region" description="Helical" evidence="2">
    <location>
        <begin position="265"/>
        <end position="284"/>
    </location>
</feature>
<protein>
    <submittedName>
        <fullName evidence="3">Uncharacterized protein</fullName>
    </submittedName>
</protein>
<feature type="compositionally biased region" description="Basic and acidic residues" evidence="1">
    <location>
        <begin position="499"/>
        <end position="512"/>
    </location>
</feature>
<feature type="region of interest" description="Disordered" evidence="1">
    <location>
        <begin position="608"/>
        <end position="636"/>
    </location>
</feature>
<feature type="compositionally biased region" description="Polar residues" evidence="1">
    <location>
        <begin position="516"/>
        <end position="528"/>
    </location>
</feature>
<evidence type="ECO:0000256" key="1">
    <source>
        <dbReference type="SAM" id="MobiDB-lite"/>
    </source>
</evidence>
<feature type="transmembrane region" description="Helical" evidence="2">
    <location>
        <begin position="129"/>
        <end position="148"/>
    </location>
</feature>
<feature type="transmembrane region" description="Helical" evidence="2">
    <location>
        <begin position="304"/>
        <end position="321"/>
    </location>
</feature>
<sequence>MDHIAEVTAGIAYIPAGIIYGYLLLLPIAEDKLIACLYEETYYWPHIIAIVAMLITVVLTNGLKLNYRKTQFIHLYLQLTATVFSITAGLVFLLVDDVVPAIYLGAIAFGLTLVPGLSYLHIRCRSRHRVLLMSLCTVWFLAGVATTATINELAAVNEAGEERLHQNVAIALLTASTFLLVLLGLVELLQRETIVDYRRPLDYDTAMAHDSGRLLNPDRRSFAPYAQFGRAAPALGKGVTGTGWSTERIVSAGVNETGCRYRTLWTVYMIGTKLIGLLAFYWVLLIKGIMATRELLEVDDVGYLPFWLMAGGALLTALLGLRLAPKTLFLGASVLYVIALVLAIAFYSADLLNPEYGIAKLLFFAFLGAALPLPAINILELAPLNCNEAALALGTAFELLAIALLQYYGTNDGTLFGMVEIAGGDPEPTSNHKDVIAAHYITAIVLGVVCAVATLWHMPNTGRKSLSEIENDLSRMRSYFAFSRRHQQPPPQTMVNPELHVDTSHTNGRLDDTLDEQQPNGHEQQLSARNAARFATLYPDSPDPRDPRNGSYHSTASNSPTARSRSRSPYNDFDQHAHYLHHQDPHLHQQQQDALRRQHEANYLNARLQQRGLDSPTGSDQMSRGRNLPSETIKPLPLLPPLVARTSQRPDPALGSLTVKSEPGTVLRPILLTQKSDAPAPPPMPPADYLTKSLPRVKAVRQSRIPPIIPKPEPEAEVVVPGVEYSHNLVPSQFLRQSLQNSQLFR</sequence>
<feature type="region of interest" description="Disordered" evidence="1">
    <location>
        <begin position="483"/>
        <end position="572"/>
    </location>
</feature>
<feature type="transmembrane region" description="Helical" evidence="2">
    <location>
        <begin position="168"/>
        <end position="189"/>
    </location>
</feature>
<feature type="transmembrane region" description="Helical" evidence="2">
    <location>
        <begin position="389"/>
        <end position="408"/>
    </location>
</feature>
<dbReference type="Gene3D" id="1.20.1250.20">
    <property type="entry name" value="MFS general substrate transporter like domains"/>
    <property type="match status" value="1"/>
</dbReference>
<accession>A0A182RKS3</accession>
<keyword evidence="2" id="KW-0472">Membrane</keyword>
<name>A0A182RKS3_ANOFN</name>
<organism evidence="3">
    <name type="scientific">Anopheles funestus</name>
    <name type="common">African malaria mosquito</name>
    <dbReference type="NCBI Taxonomy" id="62324"/>
    <lineage>
        <taxon>Eukaryota</taxon>
        <taxon>Metazoa</taxon>
        <taxon>Ecdysozoa</taxon>
        <taxon>Arthropoda</taxon>
        <taxon>Hexapoda</taxon>
        <taxon>Insecta</taxon>
        <taxon>Pterygota</taxon>
        <taxon>Neoptera</taxon>
        <taxon>Endopterygota</taxon>
        <taxon>Diptera</taxon>
        <taxon>Nematocera</taxon>
        <taxon>Culicoidea</taxon>
        <taxon>Culicidae</taxon>
        <taxon>Anophelinae</taxon>
        <taxon>Anopheles</taxon>
    </lineage>
</organism>
<dbReference type="VEuPathDB" id="VectorBase:AFUN006841"/>
<proteinExistence type="predicted"/>
<feature type="compositionally biased region" description="Polar residues" evidence="1">
    <location>
        <begin position="551"/>
        <end position="569"/>
    </location>
</feature>
<evidence type="ECO:0000256" key="2">
    <source>
        <dbReference type="SAM" id="Phobius"/>
    </source>
</evidence>
<feature type="transmembrane region" description="Helical" evidence="2">
    <location>
        <begin position="41"/>
        <end position="63"/>
    </location>
</feature>
<keyword evidence="2" id="KW-1133">Transmembrane helix</keyword>
<feature type="transmembrane region" description="Helical" evidence="2">
    <location>
        <begin position="328"/>
        <end position="349"/>
    </location>
</feature>
<feature type="transmembrane region" description="Helical" evidence="2">
    <location>
        <begin position="7"/>
        <end position="29"/>
    </location>
</feature>
<dbReference type="SUPFAM" id="SSF103473">
    <property type="entry name" value="MFS general substrate transporter"/>
    <property type="match status" value="1"/>
</dbReference>
<keyword evidence="2" id="KW-0812">Transmembrane</keyword>
<dbReference type="InterPro" id="IPR036259">
    <property type="entry name" value="MFS_trans_sf"/>
</dbReference>
<feature type="transmembrane region" description="Helical" evidence="2">
    <location>
        <begin position="101"/>
        <end position="122"/>
    </location>
</feature>
<reference evidence="3" key="1">
    <citation type="submission" date="2020-05" db="UniProtKB">
        <authorList>
            <consortium name="EnsemblMetazoa"/>
        </authorList>
    </citation>
    <scope>IDENTIFICATION</scope>
    <source>
        <strain evidence="3">FUMOZ</strain>
    </source>
</reference>
<feature type="transmembrane region" description="Helical" evidence="2">
    <location>
        <begin position="436"/>
        <end position="456"/>
    </location>
</feature>